<reference evidence="11 12" key="1">
    <citation type="journal article" date="2018" name="Front. Microbiol.">
        <title>Prospects for Fungal Bioremediation of Acidic Radioactive Waste Sites: Characterization and Genome Sequence of Rhodotorula taiwanensis MD1149.</title>
        <authorList>
            <person name="Tkavc R."/>
            <person name="Matrosova V.Y."/>
            <person name="Grichenko O.E."/>
            <person name="Gostincar C."/>
            <person name="Volpe R.P."/>
            <person name="Klimenkova P."/>
            <person name="Gaidamakova E.K."/>
            <person name="Zhou C.E."/>
            <person name="Stewart B.J."/>
            <person name="Lyman M.G."/>
            <person name="Malfatti S.A."/>
            <person name="Rubinfeld B."/>
            <person name="Courtot M."/>
            <person name="Singh J."/>
            <person name="Dalgard C.L."/>
            <person name="Hamilton T."/>
            <person name="Frey K.G."/>
            <person name="Gunde-Cimerman N."/>
            <person name="Dugan L."/>
            <person name="Daly M.J."/>
        </authorList>
    </citation>
    <scope>NUCLEOTIDE SEQUENCE [LARGE SCALE GENOMIC DNA]</scope>
    <source>
        <strain evidence="11 12">MD1149</strain>
    </source>
</reference>
<dbReference type="EMBL" id="PJQD01000075">
    <property type="protein sequence ID" value="POY71616.1"/>
    <property type="molecule type" value="Genomic_DNA"/>
</dbReference>
<dbReference type="Pfam" id="PF20268">
    <property type="entry name" value="SBDS_C"/>
    <property type="match status" value="1"/>
</dbReference>
<dbReference type="InterPro" id="IPR039100">
    <property type="entry name" value="Sdo1/SBDS-like"/>
</dbReference>
<dbReference type="STRING" id="741276.A0A2S5B4C9"/>
<evidence type="ECO:0008006" key="13">
    <source>
        <dbReference type="Google" id="ProtNLM"/>
    </source>
</evidence>
<evidence type="ECO:0000256" key="1">
    <source>
        <dbReference type="ARBA" id="ARBA00004123"/>
    </source>
</evidence>
<dbReference type="AlphaFoldDB" id="A0A2S5B4C9"/>
<dbReference type="InterPro" id="IPR046928">
    <property type="entry name" value="SDO1/SBDS_C"/>
</dbReference>
<evidence type="ECO:0000256" key="6">
    <source>
        <dbReference type="ARBA" id="ARBA00023242"/>
    </source>
</evidence>
<keyword evidence="6" id="KW-0539">Nucleus</keyword>
<evidence type="ECO:0000256" key="2">
    <source>
        <dbReference type="ARBA" id="ARBA00004496"/>
    </source>
</evidence>
<dbReference type="Pfam" id="PF01172">
    <property type="entry name" value="SBDS_N"/>
    <property type="match status" value="1"/>
</dbReference>
<evidence type="ECO:0000259" key="8">
    <source>
        <dbReference type="Pfam" id="PF01172"/>
    </source>
</evidence>
<gene>
    <name evidence="11" type="ORF">BMF94_5309</name>
</gene>
<dbReference type="Gene3D" id="3.30.70.240">
    <property type="match status" value="1"/>
</dbReference>
<comment type="caution">
    <text evidence="11">The sequence shown here is derived from an EMBL/GenBank/DDBJ whole genome shotgun (WGS) entry which is preliminary data.</text>
</comment>
<dbReference type="Gene3D" id="3.30.1250.10">
    <property type="entry name" value="Ribosome maturation protein SBDS, N-terminal domain"/>
    <property type="match status" value="1"/>
</dbReference>
<dbReference type="InterPro" id="IPR019783">
    <property type="entry name" value="SDO1/SBDS_N"/>
</dbReference>
<dbReference type="InterPro" id="IPR037188">
    <property type="entry name" value="Sdo1/SBDS_central_sf"/>
</dbReference>
<comment type="subcellular location">
    <subcellularLocation>
        <location evidence="2">Cytoplasm</location>
    </subcellularLocation>
    <subcellularLocation>
        <location evidence="1">Nucleus</location>
    </subcellularLocation>
</comment>
<proteinExistence type="inferred from homology"/>
<dbReference type="Proteomes" id="UP000237144">
    <property type="component" value="Unassembled WGS sequence"/>
</dbReference>
<evidence type="ECO:0000256" key="7">
    <source>
        <dbReference type="ARBA" id="ARBA00049708"/>
    </source>
</evidence>
<dbReference type="SUPFAM" id="SSF89895">
    <property type="entry name" value="FYSH domain"/>
    <property type="match status" value="1"/>
</dbReference>
<feature type="domain" description="Ribosome maturation protein SDO1/SBDS C-terminal" evidence="10">
    <location>
        <begin position="173"/>
        <end position="239"/>
    </location>
</feature>
<dbReference type="PANTHER" id="PTHR10927">
    <property type="entry name" value="RIBOSOME MATURATION PROTEIN SBDS"/>
    <property type="match status" value="1"/>
</dbReference>
<sequence>MYKQPGKTIKLTNVSVVRLKKGGKRFEIACYSNTVRAWRTGAQTDLSEVIQIESVFTNVSKGAVASSDDLQKAFGASDVTEVMMQILKKGELQVGEKERAVELEDLRREICTEVASRCVDPNTQRPHTVGMIEKAMNEVGYNVQGSKAAKAQALDLIKVLQAKKTLPIARAQMRVRVTMSSKEGKRMKEKIMPLVTKVEDDEWTEEWELVALIDPGSFRVIDDLLQKEVKGPKKIETMSFAAVEDDGRIE</sequence>
<dbReference type="PANTHER" id="PTHR10927:SF1">
    <property type="entry name" value="RIBOSOME MATURATION PROTEIN SBDS"/>
    <property type="match status" value="1"/>
</dbReference>
<keyword evidence="5" id="KW-0690">Ribosome biogenesis</keyword>
<dbReference type="InterPro" id="IPR002140">
    <property type="entry name" value="Sdo1/SBDS"/>
</dbReference>
<dbReference type="InterPro" id="IPR018978">
    <property type="entry name" value="SDO1/SBDS_central"/>
</dbReference>
<protein>
    <recommendedName>
        <fullName evidence="13">Ribosome maturation protein SDO1/SBDS N-terminal domain-containing protein</fullName>
    </recommendedName>
</protein>
<dbReference type="Pfam" id="PF09377">
    <property type="entry name" value="SBDS_domain_II"/>
    <property type="match status" value="1"/>
</dbReference>
<feature type="domain" description="Ribosome maturation protein SDO1/SBDS central" evidence="9">
    <location>
        <begin position="108"/>
        <end position="171"/>
    </location>
</feature>
<accession>A0A2S5B4C9</accession>
<evidence type="ECO:0000313" key="11">
    <source>
        <dbReference type="EMBL" id="POY71616.1"/>
    </source>
</evidence>
<evidence type="ECO:0000313" key="12">
    <source>
        <dbReference type="Proteomes" id="UP000237144"/>
    </source>
</evidence>
<dbReference type="InterPro" id="IPR036786">
    <property type="entry name" value="Ribosome_mat_SBDS_N_sf"/>
</dbReference>
<dbReference type="NCBIfam" id="TIGR00291">
    <property type="entry name" value="RNA_SBDS"/>
    <property type="match status" value="1"/>
</dbReference>
<dbReference type="GO" id="GO:0005737">
    <property type="term" value="C:cytoplasm"/>
    <property type="evidence" value="ECO:0007669"/>
    <property type="project" value="UniProtKB-SubCell"/>
</dbReference>
<dbReference type="GO" id="GO:0005634">
    <property type="term" value="C:nucleus"/>
    <property type="evidence" value="ECO:0007669"/>
    <property type="project" value="UniProtKB-SubCell"/>
</dbReference>
<evidence type="ECO:0000256" key="3">
    <source>
        <dbReference type="ARBA" id="ARBA00007433"/>
    </source>
</evidence>
<dbReference type="GO" id="GO:0042256">
    <property type="term" value="P:cytosolic ribosome assembly"/>
    <property type="evidence" value="ECO:0007669"/>
    <property type="project" value="InterPro"/>
</dbReference>
<name>A0A2S5B4C9_9BASI</name>
<evidence type="ECO:0000259" key="9">
    <source>
        <dbReference type="Pfam" id="PF09377"/>
    </source>
</evidence>
<comment type="similarity">
    <text evidence="3">Belongs to the SDO1/SBDS family.</text>
</comment>
<dbReference type="SUPFAM" id="SSF109728">
    <property type="entry name" value="Hypothetical protein AF0491, middle domain"/>
    <property type="match status" value="1"/>
</dbReference>
<feature type="domain" description="Ribosome maturation protein SDO1/SBDS N-terminal" evidence="8">
    <location>
        <begin position="13"/>
        <end position="99"/>
    </location>
</feature>
<organism evidence="11 12">
    <name type="scientific">Rhodotorula taiwanensis</name>
    <dbReference type="NCBI Taxonomy" id="741276"/>
    <lineage>
        <taxon>Eukaryota</taxon>
        <taxon>Fungi</taxon>
        <taxon>Dikarya</taxon>
        <taxon>Basidiomycota</taxon>
        <taxon>Pucciniomycotina</taxon>
        <taxon>Microbotryomycetes</taxon>
        <taxon>Sporidiobolales</taxon>
        <taxon>Sporidiobolaceae</taxon>
        <taxon>Rhodotorula</taxon>
    </lineage>
</organism>
<keyword evidence="12" id="KW-1185">Reference proteome</keyword>
<evidence type="ECO:0000256" key="4">
    <source>
        <dbReference type="ARBA" id="ARBA00022490"/>
    </source>
</evidence>
<keyword evidence="4" id="KW-0963">Cytoplasm</keyword>
<evidence type="ECO:0000259" key="10">
    <source>
        <dbReference type="Pfam" id="PF20268"/>
    </source>
</evidence>
<dbReference type="OrthoDB" id="10253092at2759"/>
<comment type="subunit">
    <text evidence="7">Associates with the 60S ribosomal subunit.</text>
</comment>
<dbReference type="Gene3D" id="1.10.10.900">
    <property type="entry name" value="SBDS protein C-terminal domain, subdomain 1"/>
    <property type="match status" value="1"/>
</dbReference>
<evidence type="ECO:0000256" key="5">
    <source>
        <dbReference type="ARBA" id="ARBA00022517"/>
    </source>
</evidence>